<dbReference type="RefSeq" id="WP_135802616.1">
    <property type="nucleotide sequence ID" value="NZ_SRPF01000002.1"/>
</dbReference>
<gene>
    <name evidence="1" type="ORF">E5Q11_06555</name>
</gene>
<accession>A0A4Z1CHA1</accession>
<name>A0A4Z1CHA1_9GAMM</name>
<protein>
    <submittedName>
        <fullName evidence="1">Uncharacterized protein</fullName>
    </submittedName>
</protein>
<evidence type="ECO:0000313" key="1">
    <source>
        <dbReference type="EMBL" id="TGN39952.1"/>
    </source>
</evidence>
<proteinExistence type="predicted"/>
<keyword evidence="2" id="KW-1185">Reference proteome</keyword>
<sequence length="473" mass="52425">MTKPDPARLRKALEQNDKKELLNVWADQPFLALFGQDQDGVERPISVFLGSYLAIVMVLDEDKEQHLIDSVKADPDVKTFVRKVPLSELARLAYSDGATLALTGESILFHHSSLVLLGYTALLENEKGQTTYCKIKTFPLEGSANMDLAPGCVQRWTFTSDSSEERTPRVIFDDSLDWQSNPYLPALPDDAVPASGLTAQERAVFDRRAKPSLDDVPAPLDVIDDGTWPAPSPLLPEDYLTGPRQIHAMLEAFLFPIAKRLKLSVQADDEKSVRFEIQYLDEVETASGASITPLTLYSESLAPEELAALPFSLPADPGLHPFPSALKALFKRHLAWCLFAESRQIDGSFSFIAGPLRNLLSALPDNSDTRFVCNPEDQRFPYLARFRSEGQEVPVLVLGMQGDQCVCNPLEDQVLNDEMTLWKLSGAFVLPVSGLDCPAHWYTGVRLSARYMLSDARKAVSMLGLVMRNQKAA</sequence>
<reference evidence="1 2" key="1">
    <citation type="submission" date="2019-04" db="EMBL/GenBank/DDBJ databases">
        <authorList>
            <person name="Park S."/>
            <person name="Yoon J.-H."/>
        </authorList>
    </citation>
    <scope>NUCLEOTIDE SEQUENCE [LARGE SCALE GENOMIC DNA]</scope>
    <source>
        <strain evidence="1 2">HJM-18</strain>
    </source>
</reference>
<evidence type="ECO:0000313" key="2">
    <source>
        <dbReference type="Proteomes" id="UP000298325"/>
    </source>
</evidence>
<dbReference type="EMBL" id="SRPF01000002">
    <property type="protein sequence ID" value="TGN39952.1"/>
    <property type="molecule type" value="Genomic_DNA"/>
</dbReference>
<organism evidence="1 2">
    <name type="scientific">Marinobacter confluentis</name>
    <dbReference type="NCBI Taxonomy" id="1697557"/>
    <lineage>
        <taxon>Bacteria</taxon>
        <taxon>Pseudomonadati</taxon>
        <taxon>Pseudomonadota</taxon>
        <taxon>Gammaproteobacteria</taxon>
        <taxon>Pseudomonadales</taxon>
        <taxon>Marinobacteraceae</taxon>
        <taxon>Marinobacter</taxon>
    </lineage>
</organism>
<dbReference type="OrthoDB" id="6347847at2"/>
<comment type="caution">
    <text evidence="1">The sequence shown here is derived from an EMBL/GenBank/DDBJ whole genome shotgun (WGS) entry which is preliminary data.</text>
</comment>
<dbReference type="AlphaFoldDB" id="A0A4Z1CHA1"/>
<dbReference type="Proteomes" id="UP000298325">
    <property type="component" value="Unassembled WGS sequence"/>
</dbReference>